<dbReference type="AlphaFoldDB" id="A0A511D0E8"/>
<dbReference type="PANTHER" id="PTHR30486">
    <property type="entry name" value="TWITCHING MOTILITY PROTEIN PILT"/>
    <property type="match status" value="1"/>
</dbReference>
<accession>A0A511D0E8</accession>
<dbReference type="InterPro" id="IPR001482">
    <property type="entry name" value="T2SS/T4SS_dom"/>
</dbReference>
<dbReference type="InterPro" id="IPR050921">
    <property type="entry name" value="T4SS_GSP_E_ATPase"/>
</dbReference>
<dbReference type="Pfam" id="PF00437">
    <property type="entry name" value="T2SSE"/>
    <property type="match status" value="1"/>
</dbReference>
<dbReference type="CDD" id="cd01130">
    <property type="entry name" value="VirB11-like_ATPase"/>
    <property type="match status" value="1"/>
</dbReference>
<feature type="region of interest" description="Disordered" evidence="2">
    <location>
        <begin position="1"/>
        <end position="24"/>
    </location>
</feature>
<comment type="similarity">
    <text evidence="1">Belongs to the GSP E family.</text>
</comment>
<dbReference type="STRING" id="1123024.GCA_000423625_03864"/>
<dbReference type="GO" id="GO:0016887">
    <property type="term" value="F:ATP hydrolysis activity"/>
    <property type="evidence" value="ECO:0007669"/>
    <property type="project" value="InterPro"/>
</dbReference>
<feature type="domain" description="Bacterial type II secretion system protein E" evidence="3">
    <location>
        <begin position="77"/>
        <end position="350"/>
    </location>
</feature>
<comment type="caution">
    <text evidence="4">The sequence shown here is derived from an EMBL/GenBank/DDBJ whole genome shotgun (WGS) entry which is preliminary data.</text>
</comment>
<evidence type="ECO:0000256" key="2">
    <source>
        <dbReference type="SAM" id="MobiDB-lite"/>
    </source>
</evidence>
<reference evidence="4 5" key="1">
    <citation type="submission" date="2019-07" db="EMBL/GenBank/DDBJ databases">
        <title>Whole genome shotgun sequence of Pseudonocardia asaccharolytica NBRC 16224.</title>
        <authorList>
            <person name="Hosoyama A."/>
            <person name="Uohara A."/>
            <person name="Ohji S."/>
            <person name="Ichikawa N."/>
        </authorList>
    </citation>
    <scope>NUCLEOTIDE SEQUENCE [LARGE SCALE GENOMIC DNA]</scope>
    <source>
        <strain evidence="4 5">NBRC 16224</strain>
    </source>
</reference>
<dbReference type="Gene3D" id="3.30.450.380">
    <property type="match status" value="1"/>
</dbReference>
<gene>
    <name evidence="4" type="primary">cpaF</name>
    <name evidence="4" type="ORF">PA7_20830</name>
</gene>
<sequence>MTEPSRSPFTVAVAGTEDLPGGPPPALVDRVRSRLAVSGGEPTSAAVAAAIRAEAGGVASDLDVLAALRVLRQEFVGAGPLDELLRDPRTTDVLVSGPAAVWVDRGCGLQRADVRFPDEAAVRRLAQRLALSAGRRLDDASPYVDGWLSEAGVRLHAVLPPVAADGTCLSLRVLRPAAHDLAALRRLGTVSAEGEALLRAIVAARLAFLVSGGTGSGKTTLLTALLSSVDPCERIITVEDAEELRPRHPHVVRLVARPANIEGAGGVGLRDLVRQALRMRPDRLVVGEVRGAEVCDLLAALNTGHDGGAGTVHANSAREVPARLEALAGLGGLSRAALHSQLGAAVQVVLHMRRRRNGGRVLDGLGVLDRDSAQVAVRPAWTRSNGWAEARPQLGELFADRGAAAPW</sequence>
<dbReference type="PANTHER" id="PTHR30486:SF6">
    <property type="entry name" value="TYPE IV PILUS RETRACTATION ATPASE PILT"/>
    <property type="match status" value="1"/>
</dbReference>
<evidence type="ECO:0000259" key="3">
    <source>
        <dbReference type="Pfam" id="PF00437"/>
    </source>
</evidence>
<dbReference type="InterPro" id="IPR027417">
    <property type="entry name" value="P-loop_NTPase"/>
</dbReference>
<dbReference type="NCBIfam" id="TIGR03819">
    <property type="entry name" value="heli_sec_ATPase"/>
    <property type="match status" value="1"/>
</dbReference>
<dbReference type="EMBL" id="BJVI01000017">
    <property type="protein sequence ID" value="GEL18246.1"/>
    <property type="molecule type" value="Genomic_DNA"/>
</dbReference>
<proteinExistence type="inferred from homology"/>
<dbReference type="Proteomes" id="UP000321328">
    <property type="component" value="Unassembled WGS sequence"/>
</dbReference>
<evidence type="ECO:0000313" key="5">
    <source>
        <dbReference type="Proteomes" id="UP000321328"/>
    </source>
</evidence>
<name>A0A511D0E8_9PSEU</name>
<keyword evidence="5" id="KW-1185">Reference proteome</keyword>
<dbReference type="InterPro" id="IPR022399">
    <property type="entry name" value="TadA-like_ATPase"/>
</dbReference>
<dbReference type="Gene3D" id="3.40.50.300">
    <property type="entry name" value="P-loop containing nucleotide triphosphate hydrolases"/>
    <property type="match status" value="1"/>
</dbReference>
<protein>
    <submittedName>
        <fullName evidence="4">Pilus assembly protein CpaF</fullName>
    </submittedName>
</protein>
<organism evidence="4 5">
    <name type="scientific">Pseudonocardia asaccharolytica DSM 44247 = NBRC 16224</name>
    <dbReference type="NCBI Taxonomy" id="1123024"/>
    <lineage>
        <taxon>Bacteria</taxon>
        <taxon>Bacillati</taxon>
        <taxon>Actinomycetota</taxon>
        <taxon>Actinomycetes</taxon>
        <taxon>Pseudonocardiales</taxon>
        <taxon>Pseudonocardiaceae</taxon>
        <taxon>Pseudonocardia</taxon>
    </lineage>
</organism>
<evidence type="ECO:0000313" key="4">
    <source>
        <dbReference type="EMBL" id="GEL18246.1"/>
    </source>
</evidence>
<evidence type="ECO:0000256" key="1">
    <source>
        <dbReference type="ARBA" id="ARBA00006611"/>
    </source>
</evidence>
<dbReference type="SUPFAM" id="SSF52540">
    <property type="entry name" value="P-loop containing nucleoside triphosphate hydrolases"/>
    <property type="match status" value="1"/>
</dbReference>